<proteinExistence type="predicted"/>
<feature type="compositionally biased region" description="Basic and acidic residues" evidence="1">
    <location>
        <begin position="321"/>
        <end position="332"/>
    </location>
</feature>
<feature type="non-terminal residue" evidence="2">
    <location>
        <position position="403"/>
    </location>
</feature>
<protein>
    <submittedName>
        <fullName evidence="2">Uncharacterized protein</fullName>
    </submittedName>
</protein>
<comment type="caution">
    <text evidence="2">The sequence shown here is derived from an EMBL/GenBank/DDBJ whole genome shotgun (WGS) entry which is preliminary data.</text>
</comment>
<dbReference type="AlphaFoldDB" id="A0A813JF68"/>
<dbReference type="EMBL" id="CAJNNW010025074">
    <property type="protein sequence ID" value="CAE8675490.1"/>
    <property type="molecule type" value="Genomic_DNA"/>
</dbReference>
<feature type="region of interest" description="Disordered" evidence="1">
    <location>
        <begin position="306"/>
        <end position="332"/>
    </location>
</feature>
<name>A0A813JF68_POLGL</name>
<sequence>MRPRPLARSASAPGGASALNATLSKASSVHTKASHSCLTEGGAKWDPYRFVHHSDGAVSFQALGSADPLPCGGSWTPSTELFLDADKRQPFVAAPWAPLGESGPRGSPFVDGQRLYPFTLSYAPLKAQPPVPQKLWPPEAAAERRTVVLAATDARARNQWLESFAQKAHNEGLRPAVGRPSAQAARPGRPRRRFAALGEFHCGLPLAGRQQLQSALPRLPPGRPELWEASSSLRVVQDLYNGYAADPLQALLSSSGGSKLPPKGWAPVASPGLKAGDALQEQDLFLSYLEKQAKIESLLEQKLREEPVLSPVPAASGESETESKEAESHEQDQLQTLRSFELLGRTANTVVDGDLVSNEDWSGGALFAPPSAESFQISVTALEDPRTHPIFLGIAPRDSDLTM</sequence>
<gene>
    <name evidence="2" type="ORF">PGLA2088_LOCUS19412</name>
</gene>
<organism evidence="2 3">
    <name type="scientific">Polarella glacialis</name>
    <name type="common">Dinoflagellate</name>
    <dbReference type="NCBI Taxonomy" id="89957"/>
    <lineage>
        <taxon>Eukaryota</taxon>
        <taxon>Sar</taxon>
        <taxon>Alveolata</taxon>
        <taxon>Dinophyceae</taxon>
        <taxon>Suessiales</taxon>
        <taxon>Suessiaceae</taxon>
        <taxon>Polarella</taxon>
    </lineage>
</organism>
<evidence type="ECO:0000256" key="1">
    <source>
        <dbReference type="SAM" id="MobiDB-lite"/>
    </source>
</evidence>
<accession>A0A813JF68</accession>
<evidence type="ECO:0000313" key="3">
    <source>
        <dbReference type="Proteomes" id="UP000626109"/>
    </source>
</evidence>
<evidence type="ECO:0000313" key="2">
    <source>
        <dbReference type="EMBL" id="CAE8675490.1"/>
    </source>
</evidence>
<reference evidence="2" key="1">
    <citation type="submission" date="2021-02" db="EMBL/GenBank/DDBJ databases">
        <authorList>
            <person name="Dougan E. K."/>
            <person name="Rhodes N."/>
            <person name="Thang M."/>
            <person name="Chan C."/>
        </authorList>
    </citation>
    <scope>NUCLEOTIDE SEQUENCE</scope>
</reference>
<dbReference type="Proteomes" id="UP000626109">
    <property type="component" value="Unassembled WGS sequence"/>
</dbReference>